<dbReference type="AlphaFoldDB" id="A0A1A8XRI3"/>
<dbReference type="Proteomes" id="UP000199600">
    <property type="component" value="Unassembled WGS sequence"/>
</dbReference>
<name>A0A1A8XRI3_9RHOO</name>
<gene>
    <name evidence="1" type="ORF">PROAA_1910001</name>
</gene>
<keyword evidence="2" id="KW-1185">Reference proteome</keyword>
<protein>
    <submittedName>
        <fullName evidence="1">Uncharacterized protein</fullName>
    </submittedName>
</protein>
<evidence type="ECO:0000313" key="2">
    <source>
        <dbReference type="Proteomes" id="UP000199600"/>
    </source>
</evidence>
<dbReference type="EMBL" id="FLQY01000103">
    <property type="protein sequence ID" value="SBT06573.1"/>
    <property type="molecule type" value="Genomic_DNA"/>
</dbReference>
<proteinExistence type="predicted"/>
<evidence type="ECO:0000313" key="1">
    <source>
        <dbReference type="EMBL" id="SBT06573.1"/>
    </source>
</evidence>
<sequence length="60" mass="6773">MPGFLETQEQLFGCACTLFVKDYHLTRDGRIITVTAPKPSEHAYKDVCTRYKMGLTSSES</sequence>
<accession>A0A1A8XRI3</accession>
<organism evidence="1 2">
    <name type="scientific">Candidatus Propionivibrio aalborgensis</name>
    <dbReference type="NCBI Taxonomy" id="1860101"/>
    <lineage>
        <taxon>Bacteria</taxon>
        <taxon>Pseudomonadati</taxon>
        <taxon>Pseudomonadota</taxon>
        <taxon>Betaproteobacteria</taxon>
        <taxon>Rhodocyclales</taxon>
        <taxon>Rhodocyclaceae</taxon>
        <taxon>Propionivibrio</taxon>
    </lineage>
</organism>
<reference evidence="1 2" key="1">
    <citation type="submission" date="2016-06" db="EMBL/GenBank/DDBJ databases">
        <authorList>
            <person name="Kjaerup R.B."/>
            <person name="Dalgaard T.S."/>
            <person name="Juul-Madsen H.R."/>
        </authorList>
    </citation>
    <scope>NUCLEOTIDE SEQUENCE [LARGE SCALE GENOMIC DNA]</scope>
    <source>
        <strain evidence="1">2</strain>
    </source>
</reference>